<dbReference type="Proteomes" id="UP000319578">
    <property type="component" value="Unassembled WGS sequence"/>
</dbReference>
<dbReference type="PANTHER" id="PTHR30055:SF234">
    <property type="entry name" value="HTH-TYPE TRANSCRIPTIONAL REGULATOR BETI"/>
    <property type="match status" value="1"/>
</dbReference>
<dbReference type="PATRIC" id="fig|54915.3.peg.5960"/>
<dbReference type="Proteomes" id="UP000036834">
    <property type="component" value="Unassembled WGS sequence"/>
</dbReference>
<dbReference type="PROSITE" id="PS50977">
    <property type="entry name" value="HTH_TETR_2"/>
    <property type="match status" value="1"/>
</dbReference>
<proteinExistence type="predicted"/>
<dbReference type="SUPFAM" id="SSF46689">
    <property type="entry name" value="Homeodomain-like"/>
    <property type="match status" value="1"/>
</dbReference>
<name>A0A0K9YLD7_9BACL</name>
<feature type="domain" description="HTH tetR-type" evidence="5">
    <location>
        <begin position="9"/>
        <end position="69"/>
    </location>
</feature>
<protein>
    <submittedName>
        <fullName evidence="7">Transcriptional regulator</fullName>
    </submittedName>
</protein>
<keyword evidence="9" id="KW-1185">Reference proteome</keyword>
<dbReference type="Pfam" id="PF00440">
    <property type="entry name" value="TetR_N"/>
    <property type="match status" value="1"/>
</dbReference>
<feature type="DNA-binding region" description="H-T-H motif" evidence="4">
    <location>
        <begin position="32"/>
        <end position="51"/>
    </location>
</feature>
<dbReference type="STRING" id="54915.ADS79_31305"/>
<reference evidence="7" key="2">
    <citation type="submission" date="2015-07" db="EMBL/GenBank/DDBJ databases">
        <title>MeaNS - Measles Nucleotide Surveillance Program.</title>
        <authorList>
            <person name="Tran T."/>
            <person name="Druce J."/>
        </authorList>
    </citation>
    <scope>NUCLEOTIDE SEQUENCE</scope>
    <source>
        <strain evidence="7">DSM 9887</strain>
    </source>
</reference>
<sequence length="197" mass="22019">MSQVDKNSGETKAKILQATLDLIKSEGFESVTVRKIAADSGTNVALVNYYFGSKDRLINEALSLFLSSFQGTFDVLDDRATAPKQRLKQFLTSYVEVIQQYPELVSRIFALGGAVFTSQYEYGQFLRNIGFTKVQTILQEITGEENVEVLMMMIMQLFGAVFLPALLRSILATGSGIEVGSIDKQIDLLFARYFHEM</sequence>
<accession>A0A0K9YLD7</accession>
<dbReference type="GO" id="GO:0000976">
    <property type="term" value="F:transcription cis-regulatory region binding"/>
    <property type="evidence" value="ECO:0007669"/>
    <property type="project" value="TreeGrafter"/>
</dbReference>
<dbReference type="PANTHER" id="PTHR30055">
    <property type="entry name" value="HTH-TYPE TRANSCRIPTIONAL REGULATOR RUTR"/>
    <property type="match status" value="1"/>
</dbReference>
<keyword evidence="2 4" id="KW-0238">DNA-binding</keyword>
<dbReference type="EMBL" id="BJON01000021">
    <property type="protein sequence ID" value="GED71527.1"/>
    <property type="molecule type" value="Genomic_DNA"/>
</dbReference>
<evidence type="ECO:0000259" key="5">
    <source>
        <dbReference type="PROSITE" id="PS50977"/>
    </source>
</evidence>
<dbReference type="Gene3D" id="1.10.357.10">
    <property type="entry name" value="Tetracycline Repressor, domain 2"/>
    <property type="match status" value="1"/>
</dbReference>
<gene>
    <name evidence="7" type="ORF">ADS79_31305</name>
    <name evidence="6" type="ORF">BRE01_52290</name>
</gene>
<evidence type="ECO:0000313" key="6">
    <source>
        <dbReference type="EMBL" id="GED71527.1"/>
    </source>
</evidence>
<dbReference type="EMBL" id="LGIQ01000016">
    <property type="protein sequence ID" value="KNB69010.1"/>
    <property type="molecule type" value="Genomic_DNA"/>
</dbReference>
<dbReference type="InterPro" id="IPR009057">
    <property type="entry name" value="Homeodomain-like_sf"/>
</dbReference>
<evidence type="ECO:0000256" key="1">
    <source>
        <dbReference type="ARBA" id="ARBA00023015"/>
    </source>
</evidence>
<evidence type="ECO:0000256" key="3">
    <source>
        <dbReference type="ARBA" id="ARBA00023163"/>
    </source>
</evidence>
<evidence type="ECO:0000256" key="2">
    <source>
        <dbReference type="ARBA" id="ARBA00023125"/>
    </source>
</evidence>
<keyword evidence="3" id="KW-0804">Transcription</keyword>
<dbReference type="GO" id="GO:0003700">
    <property type="term" value="F:DNA-binding transcription factor activity"/>
    <property type="evidence" value="ECO:0007669"/>
    <property type="project" value="TreeGrafter"/>
</dbReference>
<dbReference type="InterPro" id="IPR050109">
    <property type="entry name" value="HTH-type_TetR-like_transc_reg"/>
</dbReference>
<evidence type="ECO:0000256" key="4">
    <source>
        <dbReference type="PROSITE-ProRule" id="PRU00335"/>
    </source>
</evidence>
<comment type="caution">
    <text evidence="7">The sequence shown here is derived from an EMBL/GenBank/DDBJ whole genome shotgun (WGS) entry which is preliminary data.</text>
</comment>
<reference evidence="6 9" key="3">
    <citation type="submission" date="2019-06" db="EMBL/GenBank/DDBJ databases">
        <title>Whole genome shotgun sequence of Brevibacillus reuszeri NBRC 15719.</title>
        <authorList>
            <person name="Hosoyama A."/>
            <person name="Uohara A."/>
            <person name="Ohji S."/>
            <person name="Ichikawa N."/>
        </authorList>
    </citation>
    <scope>NUCLEOTIDE SEQUENCE [LARGE SCALE GENOMIC DNA]</scope>
    <source>
        <strain evidence="6 9">NBRC 15719</strain>
    </source>
</reference>
<keyword evidence="1" id="KW-0805">Transcription regulation</keyword>
<dbReference type="RefSeq" id="WP_049742393.1">
    <property type="nucleotide sequence ID" value="NZ_BJON01000021.1"/>
</dbReference>
<evidence type="ECO:0000313" key="8">
    <source>
        <dbReference type="Proteomes" id="UP000036834"/>
    </source>
</evidence>
<evidence type="ECO:0000313" key="9">
    <source>
        <dbReference type="Proteomes" id="UP000319578"/>
    </source>
</evidence>
<dbReference type="InterPro" id="IPR001647">
    <property type="entry name" value="HTH_TetR"/>
</dbReference>
<reference evidence="8" key="1">
    <citation type="submission" date="2015-07" db="EMBL/GenBank/DDBJ databases">
        <title>Genome sequencing project for genomic taxonomy and phylogenomics of Bacillus-like bacteria.</title>
        <authorList>
            <person name="Liu B."/>
            <person name="Wang J."/>
            <person name="Zhu Y."/>
            <person name="Liu G."/>
            <person name="Chen Q."/>
            <person name="Chen Z."/>
            <person name="Lan J."/>
            <person name="Che J."/>
            <person name="Ge C."/>
            <person name="Shi H."/>
            <person name="Pan Z."/>
            <person name="Liu X."/>
        </authorList>
    </citation>
    <scope>NUCLEOTIDE SEQUENCE [LARGE SCALE GENOMIC DNA]</scope>
    <source>
        <strain evidence="8">DSM 9887</strain>
    </source>
</reference>
<evidence type="ECO:0000313" key="7">
    <source>
        <dbReference type="EMBL" id="KNB69010.1"/>
    </source>
</evidence>
<organism evidence="7 8">
    <name type="scientific">Brevibacillus reuszeri</name>
    <dbReference type="NCBI Taxonomy" id="54915"/>
    <lineage>
        <taxon>Bacteria</taxon>
        <taxon>Bacillati</taxon>
        <taxon>Bacillota</taxon>
        <taxon>Bacilli</taxon>
        <taxon>Bacillales</taxon>
        <taxon>Paenibacillaceae</taxon>
        <taxon>Brevibacillus</taxon>
    </lineage>
</organism>
<dbReference type="AlphaFoldDB" id="A0A0K9YLD7"/>
<dbReference type="OrthoDB" id="9789566at2"/>